<dbReference type="EMBL" id="CP076544">
    <property type="protein sequence ID" value="QWS32799.1"/>
    <property type="molecule type" value="Genomic_DNA"/>
</dbReference>
<reference evidence="1" key="1">
    <citation type="submission" date="2021-06" db="EMBL/GenBank/DDBJ databases">
        <authorList>
            <person name="Ellington A.J."/>
            <person name="Bryan N.C."/>
            <person name="Christner B.C."/>
            <person name="Reisch C.R."/>
        </authorList>
    </citation>
    <scope>NUCLEOTIDE SEQUENCE</scope>
    <source>
        <strain evidence="1">L6-1</strain>
    </source>
</reference>
<evidence type="ECO:0000313" key="1">
    <source>
        <dbReference type="EMBL" id="QWS32799.1"/>
    </source>
</evidence>
<gene>
    <name evidence="1" type="primary">tatA</name>
    <name evidence="1" type="ORF">KM842_11005</name>
</gene>
<sequence length="99" mass="10317">MLQGLTGLHLVIILGIVLLLFGATKLPALAKGLGQSINIFKKEMDTDDRKKSGTVASDGTVHTAAPAQDATQYPSSTAPQQPVVNPAPSAQPNSDTHSR</sequence>
<dbReference type="Proteomes" id="UP000681794">
    <property type="component" value="Chromosome"/>
</dbReference>
<evidence type="ECO:0000313" key="2">
    <source>
        <dbReference type="Proteomes" id="UP000681794"/>
    </source>
</evidence>
<organism evidence="1 2">
    <name type="scientific">Curtobacterium aetherium</name>
    <dbReference type="NCBI Taxonomy" id="2841594"/>
    <lineage>
        <taxon>Bacteria</taxon>
        <taxon>Bacillati</taxon>
        <taxon>Actinomycetota</taxon>
        <taxon>Actinomycetes</taxon>
        <taxon>Micrococcales</taxon>
        <taxon>Microbacteriaceae</taxon>
        <taxon>Curtobacterium</taxon>
    </lineage>
</organism>
<keyword evidence="2" id="KW-1185">Reference proteome</keyword>
<protein>
    <submittedName>
        <fullName evidence="1">Twin-arginine translocase TatA/TatE family subunit</fullName>
    </submittedName>
</protein>
<accession>A0ACD1E1L5</accession>
<name>A0ACD1E1L5_9MICO</name>
<proteinExistence type="predicted"/>